<dbReference type="Proteomes" id="UP000798662">
    <property type="component" value="Chromosome 1"/>
</dbReference>
<proteinExistence type="predicted"/>
<protein>
    <submittedName>
        <fullName evidence="1">Uncharacterized protein</fullName>
    </submittedName>
</protein>
<dbReference type="EMBL" id="CM020618">
    <property type="protein sequence ID" value="KAK1858279.1"/>
    <property type="molecule type" value="Genomic_DNA"/>
</dbReference>
<comment type="caution">
    <text evidence="1">The sequence shown here is derived from an EMBL/GenBank/DDBJ whole genome shotgun (WGS) entry which is preliminary data.</text>
</comment>
<gene>
    <name evidence="1" type="ORF">I4F81_000889</name>
</gene>
<accession>A0ACC3BKN9</accession>
<name>A0ACC3BKN9_PYRYE</name>
<evidence type="ECO:0000313" key="2">
    <source>
        <dbReference type="Proteomes" id="UP000798662"/>
    </source>
</evidence>
<evidence type="ECO:0000313" key="1">
    <source>
        <dbReference type="EMBL" id="KAK1858279.1"/>
    </source>
</evidence>
<sequence length="778" mass="83986">MLRGTRPPSGRGGGDNRQGVSAAAGASSRGGVMGGGAVASATPTHDDDKESGEEDEDAEAHLLASATPTHDDDKESGEEDEDAEAHLLASATPTHDDDKESGEEDEDAEAHLQASATPTHDDDKESGEEDEDAEARLERAMTEWLAQHEDNTTVSGVQPSTGGRPPTGPRAGRRSIEDGTGKRVPAASVPATASPVILVGDSSTTSASSPASPRQVEGSTTTSASRWSSPCMSEDSSGEEIVPVGRSRKRRLRCGTRSDAAIVEEVSRGVLEARTGSKSAHVGGVGCAEEEDEDVAGGGADDSTEGLGEDDLLQRRGVDWSVVDSGDDDSGDDGDDDGRDAPGDVGKAQAPSPSGRSTDARRSGGLRLSITRYSKKNGVFGEMRVPLRTKTTAMRSDWVSPVKDDPRTAPWVSLDGQADRSGRHAFPPGATRSEKRKWRKVMRMLKKAMPTILEEAARAAAEGVLHPQTVATDPAARKVRSEESRAKFVYVYVHVKKGGCKTCVNAVYCGRRCYLDTKVMTTVQGAFNNRDNAHHEAVAGGDNPTPFDIHYRRHPKAFWRTIVYYYTGPDGDIPIRMAVAAVERAVYRLLEGHGIAALNNNTPSLSAVPLVPIVGDTDEWRKLRAELVAYKEKNGDMRIGDTKGRLGTRLHIVRLQRGLGDPAEEQWLTDQDFEWEADRASRAERALHARQGPLVKDMIAWLENHGGELPMSFTPRPSNKRLRGDELESRRVAARLYNRWTNMIRTYGGVSLDHAKRVNAAFLRGRGCPSWRGRGCPS</sequence>
<reference evidence="1" key="1">
    <citation type="submission" date="2019-11" db="EMBL/GenBank/DDBJ databases">
        <title>Nori genome reveals adaptations in red seaweeds to the harsh intertidal environment.</title>
        <authorList>
            <person name="Wang D."/>
            <person name="Mao Y."/>
        </authorList>
    </citation>
    <scope>NUCLEOTIDE SEQUENCE</scope>
    <source>
        <tissue evidence="1">Gametophyte</tissue>
    </source>
</reference>
<keyword evidence="2" id="KW-1185">Reference proteome</keyword>
<organism evidence="1 2">
    <name type="scientific">Pyropia yezoensis</name>
    <name type="common">Susabi-nori</name>
    <name type="synonym">Porphyra yezoensis</name>
    <dbReference type="NCBI Taxonomy" id="2788"/>
    <lineage>
        <taxon>Eukaryota</taxon>
        <taxon>Rhodophyta</taxon>
        <taxon>Bangiophyceae</taxon>
        <taxon>Bangiales</taxon>
        <taxon>Bangiaceae</taxon>
        <taxon>Pyropia</taxon>
    </lineage>
</organism>